<evidence type="ECO:0000313" key="3">
    <source>
        <dbReference type="Proteomes" id="UP000834106"/>
    </source>
</evidence>
<proteinExistence type="predicted"/>
<name>A0AAD1ZQD0_9LAMI</name>
<dbReference type="AlphaFoldDB" id="A0AAD1ZQD0"/>
<sequence>MHTGPGLSLSPSFNSYSNYHLAEIAARVVEEFSSSEEFYDEFCIDNKESPSTQKVKEEANSESVEKENDDEDEDEEFEFAFVAKEAEFSSPISADEIFCNGQIRPVFPISNRDLRLGNVEIENGNKITENSGSSKAPKIRVPLRKLFIEERETTTSSSSSETDELENLPPGTYCVWKPKAAEATARQCKKSSSASSSKRWKFSDLLHRTNSDGRKDSFVFLNPSNKQESEKTETAKVTPAVVEAVAPGTRKGDERRRDAVGFFDIVNGLSRNLRPF</sequence>
<accession>A0AAD1ZQD0</accession>
<dbReference type="PANTHER" id="PTHR33095">
    <property type="entry name" value="OS07G0619500 PROTEIN"/>
    <property type="match status" value="1"/>
</dbReference>
<feature type="region of interest" description="Disordered" evidence="1">
    <location>
        <begin position="49"/>
        <end position="74"/>
    </location>
</feature>
<feature type="compositionally biased region" description="Basic and acidic residues" evidence="1">
    <location>
        <begin position="49"/>
        <end position="66"/>
    </location>
</feature>
<feature type="region of interest" description="Disordered" evidence="1">
    <location>
        <begin position="214"/>
        <end position="235"/>
    </location>
</feature>
<dbReference type="InterPro" id="IPR012442">
    <property type="entry name" value="DUF1645_plant"/>
</dbReference>
<evidence type="ECO:0000313" key="2">
    <source>
        <dbReference type="EMBL" id="CAI9773777.1"/>
    </source>
</evidence>
<organism evidence="2 3">
    <name type="scientific">Fraxinus pennsylvanica</name>
    <dbReference type="NCBI Taxonomy" id="56036"/>
    <lineage>
        <taxon>Eukaryota</taxon>
        <taxon>Viridiplantae</taxon>
        <taxon>Streptophyta</taxon>
        <taxon>Embryophyta</taxon>
        <taxon>Tracheophyta</taxon>
        <taxon>Spermatophyta</taxon>
        <taxon>Magnoliopsida</taxon>
        <taxon>eudicotyledons</taxon>
        <taxon>Gunneridae</taxon>
        <taxon>Pentapetalae</taxon>
        <taxon>asterids</taxon>
        <taxon>lamiids</taxon>
        <taxon>Lamiales</taxon>
        <taxon>Oleaceae</taxon>
        <taxon>Oleeae</taxon>
        <taxon>Fraxinus</taxon>
    </lineage>
</organism>
<dbReference type="Pfam" id="PF07816">
    <property type="entry name" value="DUF1645"/>
    <property type="match status" value="1"/>
</dbReference>
<dbReference type="Proteomes" id="UP000834106">
    <property type="component" value="Chromosome 13"/>
</dbReference>
<dbReference type="EMBL" id="OU503048">
    <property type="protein sequence ID" value="CAI9773777.1"/>
    <property type="molecule type" value="Genomic_DNA"/>
</dbReference>
<keyword evidence="3" id="KW-1185">Reference proteome</keyword>
<reference evidence="2" key="1">
    <citation type="submission" date="2023-05" db="EMBL/GenBank/DDBJ databases">
        <authorList>
            <person name="Huff M."/>
        </authorList>
    </citation>
    <scope>NUCLEOTIDE SEQUENCE</scope>
</reference>
<evidence type="ECO:0000256" key="1">
    <source>
        <dbReference type="SAM" id="MobiDB-lite"/>
    </source>
</evidence>
<dbReference type="PANTHER" id="PTHR33095:SF23">
    <property type="entry name" value="DUF1645 FAMILY PROTEIN"/>
    <property type="match status" value="1"/>
</dbReference>
<gene>
    <name evidence="2" type="ORF">FPE_LOCUS21207</name>
</gene>
<protein>
    <submittedName>
        <fullName evidence="2">Uncharacterized protein</fullName>
    </submittedName>
</protein>